<feature type="domain" description="Metallo-beta-lactamase" evidence="4">
    <location>
        <begin position="41"/>
        <end position="228"/>
    </location>
</feature>
<comment type="caution">
    <text evidence="5">The sequence shown here is derived from an EMBL/GenBank/DDBJ whole genome shotgun (WGS) entry which is preliminary data.</text>
</comment>
<dbReference type="SUPFAM" id="SSF48452">
    <property type="entry name" value="TPR-like"/>
    <property type="match status" value="1"/>
</dbReference>
<evidence type="ECO:0000313" key="6">
    <source>
        <dbReference type="Proteomes" id="UP000460298"/>
    </source>
</evidence>
<evidence type="ECO:0000259" key="4">
    <source>
        <dbReference type="SMART" id="SM00849"/>
    </source>
</evidence>
<evidence type="ECO:0000256" key="1">
    <source>
        <dbReference type="ARBA" id="ARBA00022737"/>
    </source>
</evidence>
<dbReference type="PANTHER" id="PTHR43041:SF1">
    <property type="entry name" value="METALLO-BETA-LACTAMASE DOMAIN-CONTAINING PROTEIN"/>
    <property type="match status" value="1"/>
</dbReference>
<dbReference type="InterPro" id="IPR036866">
    <property type="entry name" value="RibonucZ/Hydroxyglut_hydro"/>
</dbReference>
<dbReference type="InterPro" id="IPR045761">
    <property type="entry name" value="ODP_dom"/>
</dbReference>
<dbReference type="Pfam" id="PF07719">
    <property type="entry name" value="TPR_2"/>
    <property type="match status" value="1"/>
</dbReference>
<dbReference type="InterPro" id="IPR019734">
    <property type="entry name" value="TPR_rpt"/>
</dbReference>
<protein>
    <submittedName>
        <fullName evidence="5">SpoIIE family protein phosphatase</fullName>
    </submittedName>
</protein>
<proteinExistence type="predicted"/>
<dbReference type="InterPro" id="IPR036457">
    <property type="entry name" value="PPM-type-like_dom_sf"/>
</dbReference>
<dbReference type="PANTHER" id="PTHR43041">
    <property type="entry name" value="HYDROLASE, METALLO-BETA-LACTAMASE SUPERFAMILY"/>
    <property type="match status" value="1"/>
</dbReference>
<accession>A0A833GZ34</accession>
<feature type="repeat" description="TPR" evidence="3">
    <location>
        <begin position="594"/>
        <end position="627"/>
    </location>
</feature>
<dbReference type="SMART" id="SM00028">
    <property type="entry name" value="TPR"/>
    <property type="match status" value="2"/>
</dbReference>
<dbReference type="SUPFAM" id="SSF56281">
    <property type="entry name" value="Metallo-hydrolase/oxidoreductase"/>
    <property type="match status" value="1"/>
</dbReference>
<dbReference type="SUPFAM" id="SSF81606">
    <property type="entry name" value="PP2C-like"/>
    <property type="match status" value="1"/>
</dbReference>
<name>A0A833GZ34_9LEPT</name>
<dbReference type="InterPro" id="IPR011990">
    <property type="entry name" value="TPR-like_helical_dom_sf"/>
</dbReference>
<dbReference type="Gene3D" id="1.25.40.10">
    <property type="entry name" value="Tetratricopeptide repeat domain"/>
    <property type="match status" value="1"/>
</dbReference>
<dbReference type="Gene3D" id="3.60.15.10">
    <property type="entry name" value="Ribonuclease Z/Hydroxyacylglutathione hydrolase-like"/>
    <property type="match status" value="1"/>
</dbReference>
<dbReference type="Gene3D" id="3.60.40.10">
    <property type="entry name" value="PPM-type phosphatase domain"/>
    <property type="match status" value="1"/>
</dbReference>
<dbReference type="PROSITE" id="PS50005">
    <property type="entry name" value="TPR"/>
    <property type="match status" value="1"/>
</dbReference>
<reference evidence="5 6" key="1">
    <citation type="submission" date="2019-10" db="EMBL/GenBank/DDBJ databases">
        <title>Extracellular Electron Transfer in a Candidatus Methanoperedens spp. Enrichment Culture.</title>
        <authorList>
            <person name="Berger S."/>
            <person name="Rangel Shaw D."/>
            <person name="Berben T."/>
            <person name="In 'T Zandt M."/>
            <person name="Frank J."/>
            <person name="Reimann J."/>
            <person name="Jetten M.S.M."/>
            <person name="Welte C.U."/>
        </authorList>
    </citation>
    <scope>NUCLEOTIDE SEQUENCE [LARGE SCALE GENOMIC DNA]</scope>
    <source>
        <strain evidence="5">SB12</strain>
    </source>
</reference>
<dbReference type="AlphaFoldDB" id="A0A833GZ34"/>
<keyword evidence="1" id="KW-0677">Repeat</keyword>
<evidence type="ECO:0000256" key="3">
    <source>
        <dbReference type="PROSITE-ProRule" id="PRU00339"/>
    </source>
</evidence>
<dbReference type="Proteomes" id="UP000460298">
    <property type="component" value="Unassembled WGS sequence"/>
</dbReference>
<evidence type="ECO:0000313" key="5">
    <source>
        <dbReference type="EMBL" id="KAB2930366.1"/>
    </source>
</evidence>
<dbReference type="InterPro" id="IPR001932">
    <property type="entry name" value="PPM-type_phosphatase-like_dom"/>
</dbReference>
<organism evidence="5 6">
    <name type="scientific">Leptonema illini</name>
    <dbReference type="NCBI Taxonomy" id="183"/>
    <lineage>
        <taxon>Bacteria</taxon>
        <taxon>Pseudomonadati</taxon>
        <taxon>Spirochaetota</taxon>
        <taxon>Spirochaetia</taxon>
        <taxon>Leptospirales</taxon>
        <taxon>Leptospiraceae</taxon>
        <taxon>Leptonema</taxon>
    </lineage>
</organism>
<keyword evidence="2 3" id="KW-0802">TPR repeat</keyword>
<dbReference type="Pfam" id="PF07228">
    <property type="entry name" value="SpoIIE"/>
    <property type="match status" value="1"/>
</dbReference>
<evidence type="ECO:0000256" key="2">
    <source>
        <dbReference type="ARBA" id="ARBA00022803"/>
    </source>
</evidence>
<dbReference type="SMART" id="SM00849">
    <property type="entry name" value="Lactamase_B"/>
    <property type="match status" value="1"/>
</dbReference>
<dbReference type="CDD" id="cd07709">
    <property type="entry name" value="flavodiiron_proteins_MBL-fold"/>
    <property type="match status" value="1"/>
</dbReference>
<dbReference type="EMBL" id="WBUI01000021">
    <property type="protein sequence ID" value="KAB2930366.1"/>
    <property type="molecule type" value="Genomic_DNA"/>
</dbReference>
<gene>
    <name evidence="5" type="ORF">F9K24_17025</name>
</gene>
<dbReference type="InterPro" id="IPR001279">
    <property type="entry name" value="Metallo-B-lactamas"/>
</dbReference>
<sequence length="689" mass="79336">MSPTDLEAFRNERGSIDFSRPVEIAPDIFWVGNVLENDPFQCHPYFIRNGKNSVLIDPGSMLQLEKIIEKITMACDLSDVRYIILHHQDPDLCAAVPHLEKLIKRPDLEIITHSRMSVLIKHYGIDAPYYNIDQHNFVIDAGGRTLRFYTTPYCHSPGAFVTYDETSKVLFSSDIFGGLEDSWHFYADENYFKSIEGFHMAYMPSRDILNYALRKIEALDLSLIAPQHGSVIRKPYIAPLIEQMKQMECGLYIDRKYGKDLLRTIEKLNNLQTEFEVSLDEIKNLKRRQDGDYFLTSLLMRPLLKNFNKSDDVTTDFVIIQKKSFLFKDRHYQLGGDLCVSGNMLFNGQRFTLFFNGDAMGKSVQGAGGALVMGTVLNSIIARSAGNDRSLDVDPEQWLRETYDEIQTLFLSFDGAMMVSGILGLLNEESGELLFVNAEHPFLILYRNGQAQFIDEELTLRKFGSPSELDFFIHSFQLQPGDVLISGSDGKDDLNLRPGETVPQMNQDYRLILKIIEKSKGNLRRMVKSIFAVGEITDDLSLLRVGFKEPAHKREPQELTDDLIYELQISNHIRNRSFSKALDLMEGPSEKQSPEILFYRGFCFIQEKRYLKALKYLTRAIQLKPDYFRALKYAGIAHYRLGNLRKCESYWNQARAIRPDDSLIESKYPEVIKRLERQKVLLGRKQMNE</sequence>
<dbReference type="Pfam" id="PF19583">
    <property type="entry name" value="ODP"/>
    <property type="match status" value="1"/>
</dbReference>
<dbReference type="InterPro" id="IPR013105">
    <property type="entry name" value="TPR_2"/>
</dbReference>